<gene>
    <name evidence="4" type="ORF">ACHIPV_30125</name>
    <name evidence="3" type="ORF">ACHIRB_28540</name>
</gene>
<dbReference type="InterPro" id="IPR003488">
    <property type="entry name" value="DprA"/>
</dbReference>
<keyword evidence="6" id="KW-1185">Reference proteome</keyword>
<sequence length="306" mass="32503">MAQLDDEDERAILLALLEARPSRMTWPQIASEVTLRGSASALWDEAFPPMLDGVNDAEGLIAQSRTRLAEWAESDFELLTVLDPDYPLALREIHQIPPFLFIRGKLNCEELAVSVVGSRDASARGVDIAGRIAQGLVERGISVLSGLAAGIDTAAHTAALKVGGRPIGVIGTGIKGVYPAANRSLHLDVAKAGALISQFWPDAPPRKQNFPMRNATMSGLGRVSIVVEAGENSGARIQARVAVEHGRPVILTDLVVAATDWAKALIGRPGVYQAGGIVEAMDIVDQVTSASSDDFSWPSLTDLASR</sequence>
<dbReference type="Proteomes" id="UP001609176">
    <property type="component" value="Unassembled WGS sequence"/>
</dbReference>
<dbReference type="RefSeq" id="WP_395126737.1">
    <property type="nucleotide sequence ID" value="NZ_JBIMSN010000151.1"/>
</dbReference>
<evidence type="ECO:0000256" key="1">
    <source>
        <dbReference type="ARBA" id="ARBA00006525"/>
    </source>
</evidence>
<reference evidence="5 6" key="1">
    <citation type="submission" date="2024-10" db="EMBL/GenBank/DDBJ databases">
        <authorList>
            <person name="Riesco R."/>
        </authorList>
    </citation>
    <scope>NUCLEOTIDE SEQUENCE [LARGE SCALE GENOMIC DNA]</scope>
    <source>
        <strain evidence="4 5">NCIMB 15448</strain>
        <strain evidence="3 6">NCIMB 15450</strain>
    </source>
</reference>
<dbReference type="SUPFAM" id="SSF102405">
    <property type="entry name" value="MCP/YpsA-like"/>
    <property type="match status" value="1"/>
</dbReference>
<dbReference type="PANTHER" id="PTHR43022">
    <property type="entry name" value="PROTEIN SMF"/>
    <property type="match status" value="1"/>
</dbReference>
<dbReference type="EMBL" id="JBIMSN010000151">
    <property type="protein sequence ID" value="MFH5232482.1"/>
    <property type="molecule type" value="Genomic_DNA"/>
</dbReference>
<evidence type="ECO:0000313" key="5">
    <source>
        <dbReference type="Proteomes" id="UP001609176"/>
    </source>
</evidence>
<dbReference type="Proteomes" id="UP001609219">
    <property type="component" value="Unassembled WGS sequence"/>
</dbReference>
<dbReference type="InterPro" id="IPR057666">
    <property type="entry name" value="DrpA_SLOG"/>
</dbReference>
<evidence type="ECO:0000313" key="6">
    <source>
        <dbReference type="Proteomes" id="UP001609219"/>
    </source>
</evidence>
<dbReference type="PANTHER" id="PTHR43022:SF1">
    <property type="entry name" value="PROTEIN SMF"/>
    <property type="match status" value="1"/>
</dbReference>
<organism evidence="3 6">
    <name type="scientific">Antrihabitans spumae</name>
    <dbReference type="NCBI Taxonomy" id="3373370"/>
    <lineage>
        <taxon>Bacteria</taxon>
        <taxon>Bacillati</taxon>
        <taxon>Actinomycetota</taxon>
        <taxon>Actinomycetes</taxon>
        <taxon>Mycobacteriales</taxon>
        <taxon>Nocardiaceae</taxon>
        <taxon>Antrihabitans</taxon>
    </lineage>
</organism>
<evidence type="ECO:0000313" key="3">
    <source>
        <dbReference type="EMBL" id="MFH5232482.1"/>
    </source>
</evidence>
<comment type="caution">
    <text evidence="3">The sequence shown here is derived from an EMBL/GenBank/DDBJ whole genome shotgun (WGS) entry which is preliminary data.</text>
</comment>
<dbReference type="EMBL" id="JBIMSP010000146">
    <property type="protein sequence ID" value="MFH5246076.1"/>
    <property type="molecule type" value="Genomic_DNA"/>
</dbReference>
<name>A0ABW7KBJ3_9NOCA</name>
<protein>
    <submittedName>
        <fullName evidence="3">DNA-processing protein DprA</fullName>
    </submittedName>
</protein>
<feature type="domain" description="Smf/DprA SLOG" evidence="2">
    <location>
        <begin position="78"/>
        <end position="253"/>
    </location>
</feature>
<dbReference type="Pfam" id="PF02481">
    <property type="entry name" value="DNA_processg_A"/>
    <property type="match status" value="1"/>
</dbReference>
<dbReference type="Gene3D" id="3.40.50.450">
    <property type="match status" value="1"/>
</dbReference>
<evidence type="ECO:0000259" key="2">
    <source>
        <dbReference type="Pfam" id="PF02481"/>
    </source>
</evidence>
<evidence type="ECO:0000313" key="4">
    <source>
        <dbReference type="EMBL" id="MFH5246076.1"/>
    </source>
</evidence>
<comment type="similarity">
    <text evidence="1">Belongs to the DprA/Smf family.</text>
</comment>
<accession>A0ABW7KBJ3</accession>
<proteinExistence type="inferred from homology"/>